<dbReference type="AlphaFoldDB" id="C6HU49"/>
<keyword evidence="3" id="KW-1185">Reference proteome</keyword>
<proteinExistence type="predicted"/>
<dbReference type="EMBL" id="GG693852">
    <property type="protein sequence ID" value="EES53977.1"/>
    <property type="molecule type" value="Genomic_DNA"/>
</dbReference>
<protein>
    <recommendedName>
        <fullName evidence="4">Transporter</fullName>
    </recommendedName>
</protein>
<evidence type="ECO:0000313" key="2">
    <source>
        <dbReference type="EMBL" id="EES53977.1"/>
    </source>
</evidence>
<keyword evidence="1" id="KW-0732">Signal</keyword>
<accession>C6HU49</accession>
<evidence type="ECO:0000313" key="3">
    <source>
        <dbReference type="Proteomes" id="UP000009374"/>
    </source>
</evidence>
<name>C6HU49_9BACT</name>
<gene>
    <name evidence="2" type="ORF">UBAL3_44810115</name>
</gene>
<organism evidence="2 3">
    <name type="scientific">Leptospirillum ferrodiazotrophum</name>
    <dbReference type="NCBI Taxonomy" id="412449"/>
    <lineage>
        <taxon>Bacteria</taxon>
        <taxon>Pseudomonadati</taxon>
        <taxon>Nitrospirota</taxon>
        <taxon>Nitrospiria</taxon>
        <taxon>Nitrospirales</taxon>
        <taxon>Nitrospiraceae</taxon>
        <taxon>Leptospirillum</taxon>
    </lineage>
</organism>
<feature type="signal peptide" evidence="1">
    <location>
        <begin position="1"/>
        <end position="31"/>
    </location>
</feature>
<evidence type="ECO:0008006" key="4">
    <source>
        <dbReference type="Google" id="ProtNLM"/>
    </source>
</evidence>
<sequence length="260" mass="27573">MVPFFRGRAQTALVAYLAGLSFLMAPSFCRADSAPILEVSGGEMVFSQQAAFYDAMVGGLFPLSGVKALSSGSEPAFLHVFVAGNVIDFNQPAISPDQSVNGLTRESYLGGVGAVGVRIPASWGFWEGDIGGAYFNVDETLTPVSDVSGIYLQTELLLNSLGPGSLDLFGSYIGSINYLLGEGRYMMDAGELFHRKALFYAGPELIAQGNDSYAAVQFGGILSTELPLLHTTFSLEAGVLNSSVWPGIGGYEGVSFYYAY</sequence>
<dbReference type="Proteomes" id="UP000009374">
    <property type="component" value="Unassembled WGS sequence"/>
</dbReference>
<evidence type="ECO:0000256" key="1">
    <source>
        <dbReference type="SAM" id="SignalP"/>
    </source>
</evidence>
<reference evidence="2 3" key="1">
    <citation type="journal article" date="2009" name="Appl. Environ. Microbiol.">
        <title>Community genomic and proteomic analyses of chemoautotrophic iron-oxidizing "Leptospirillum rubarum" (Group II) and "Leptospirillum ferrodiazotrophum" (Group III) bacteria in acid mine drainage biofilms.</title>
        <authorList>
            <person name="Goltsman D.S."/>
            <person name="Denef V.J."/>
            <person name="Singer S.W."/>
            <person name="VerBerkmoes N.C."/>
            <person name="Lefsrud M."/>
            <person name="Mueller R.S."/>
            <person name="Dick G.J."/>
            <person name="Sun C.L."/>
            <person name="Wheeler K.E."/>
            <person name="Zemla A."/>
            <person name="Baker B.J."/>
            <person name="Hauser L."/>
            <person name="Land M."/>
            <person name="Shah M.B."/>
            <person name="Thelen M.P."/>
            <person name="Hettich R.L."/>
            <person name="Banfield J.F."/>
        </authorList>
    </citation>
    <scope>NUCLEOTIDE SEQUENCE [LARGE SCALE GENOMIC DNA]</scope>
</reference>
<feature type="chain" id="PRO_5002964443" description="Transporter" evidence="1">
    <location>
        <begin position="32"/>
        <end position="260"/>
    </location>
</feature>